<reference evidence="1 2" key="1">
    <citation type="submission" date="2015-04" db="EMBL/GenBank/DDBJ databases">
        <authorList>
            <person name="Syromyatnikov M.Y."/>
            <person name="Popov V.N."/>
        </authorList>
    </citation>
    <scope>NUCLEOTIDE SEQUENCE [LARGE SCALE GENOMIC DNA]</scope>
    <source>
        <strain evidence="1 2">AH1</strain>
    </source>
</reference>
<dbReference type="AlphaFoldDB" id="A0A0U1MHT1"/>
<dbReference type="EMBL" id="CVOQ01000015">
    <property type="protein sequence ID" value="CRI08923.1"/>
    <property type="molecule type" value="Genomic_DNA"/>
</dbReference>
<name>A0A0U1MHT1_STAAU</name>
<protein>
    <submittedName>
        <fullName evidence="1">Uncharacterized protein</fullName>
    </submittedName>
</protein>
<organism evidence="1 2">
    <name type="scientific">Staphylococcus aureus</name>
    <dbReference type="NCBI Taxonomy" id="1280"/>
    <lineage>
        <taxon>Bacteria</taxon>
        <taxon>Bacillati</taxon>
        <taxon>Bacillota</taxon>
        <taxon>Bacilli</taxon>
        <taxon>Bacillales</taxon>
        <taxon>Staphylococcaceae</taxon>
        <taxon>Staphylococcus</taxon>
    </lineage>
</organism>
<sequence>MTKILLSSITHKWVTDKIVSDIITKLRLLF</sequence>
<evidence type="ECO:0000313" key="1">
    <source>
        <dbReference type="EMBL" id="CRI08923.1"/>
    </source>
</evidence>
<proteinExistence type="predicted"/>
<accession>A0A0U1MHT1</accession>
<dbReference type="Proteomes" id="UP000039437">
    <property type="component" value="Unassembled WGS sequence"/>
</dbReference>
<gene>
    <name evidence="1" type="ORF">BN1321_220020</name>
</gene>
<evidence type="ECO:0000313" key="2">
    <source>
        <dbReference type="Proteomes" id="UP000039437"/>
    </source>
</evidence>